<sequence length="429" mass="48601">KLRTCSAHNCYSLPTVELSKIKELEEVSFFNCCLETRNVVNLARLQRLRILSICHEGMDDSALVSLGKCPFLEKLDLSSTGSLTDVSPLANVLTLEELDLSYCRKIEKGAGDLGRLPRLRVLNLKSTVVTDSCLVGLGTSRSLVRLDMSSCWNITDITPVLGIATLEELIVLYSGKKLSKRYNFSRLQNLRGLSLGRMGRLEHEEHFSAFPSGLTRLSLRCAGTLNITPSFIEKVQALVELELNGDKICINFDELSKLPHLRTLSLCSYKFPDDVKPLLKCTTLVKLSLLSCYYLTDLLPLEHMKSLEELHISFFKLPPNGMIGIPPLLRHLKLSDCSVNFDPFKISESNALECLNIWNCNYIDNLSFIRKMKRLEKLLLASDQRIRCGFEYLDELPFLRHISTTRKVLPYCICSTLREKGVTLIENYR</sequence>
<protein>
    <recommendedName>
        <fullName evidence="3">Leucine-rich repeat protein (LRRP)</fullName>
    </recommendedName>
</protein>
<organism evidence="1 2">
    <name type="scientific">Trypanosoma vivax (strain Y486)</name>
    <dbReference type="NCBI Taxonomy" id="1055687"/>
    <lineage>
        <taxon>Eukaryota</taxon>
        <taxon>Discoba</taxon>
        <taxon>Euglenozoa</taxon>
        <taxon>Kinetoplastea</taxon>
        <taxon>Metakinetoplastina</taxon>
        <taxon>Trypanosomatida</taxon>
        <taxon>Trypanosomatidae</taxon>
        <taxon>Trypanosoma</taxon>
        <taxon>Duttonella</taxon>
    </lineage>
</organism>
<dbReference type="Proteomes" id="UP000009027">
    <property type="component" value="Unassembled WGS sequence"/>
</dbReference>
<dbReference type="PANTHER" id="PTHR13318:SF105">
    <property type="entry name" value="F-BOX_LRR-REPEAT PROTEIN 3"/>
    <property type="match status" value="1"/>
</dbReference>
<accession>F9WKA5</accession>
<dbReference type="SUPFAM" id="SSF52047">
    <property type="entry name" value="RNI-like"/>
    <property type="match status" value="1"/>
</dbReference>
<dbReference type="PANTHER" id="PTHR13318">
    <property type="entry name" value="PARTNER OF PAIRED, ISOFORM B-RELATED"/>
    <property type="match status" value="1"/>
</dbReference>
<dbReference type="Gene3D" id="3.80.10.10">
    <property type="entry name" value="Ribonuclease Inhibitor"/>
    <property type="match status" value="4"/>
</dbReference>
<name>F9WKA5_TRYVY</name>
<reference evidence="1 2" key="1">
    <citation type="journal article" date="2012" name="Proc. Natl. Acad. Sci. U.S.A.">
        <title>Antigenic diversity is generated by distinct evolutionary mechanisms in African trypanosome species.</title>
        <authorList>
            <person name="Jackson A.P."/>
            <person name="Berry A."/>
            <person name="Aslett M."/>
            <person name="Allison H.C."/>
            <person name="Burton P."/>
            <person name="Vavrova-Anderson J."/>
            <person name="Brown R."/>
            <person name="Browne H."/>
            <person name="Corton N."/>
            <person name="Hauser H."/>
            <person name="Gamble J."/>
            <person name="Gilderthorp R."/>
            <person name="Marcello L."/>
            <person name="McQuillan J."/>
            <person name="Otto T.D."/>
            <person name="Quail M.A."/>
            <person name="Sanders M.J."/>
            <person name="van Tonder A."/>
            <person name="Ginger M.L."/>
            <person name="Field M.C."/>
            <person name="Barry J.D."/>
            <person name="Hertz-Fowler C."/>
            <person name="Berriman M."/>
        </authorList>
    </citation>
    <scope>NUCLEOTIDE SEQUENCE</scope>
    <source>
        <strain evidence="1 2">Y486</strain>
    </source>
</reference>
<proteinExistence type="predicted"/>
<dbReference type="GO" id="GO:0031146">
    <property type="term" value="P:SCF-dependent proteasomal ubiquitin-dependent protein catabolic process"/>
    <property type="evidence" value="ECO:0007669"/>
    <property type="project" value="TreeGrafter"/>
</dbReference>
<evidence type="ECO:0000313" key="1">
    <source>
        <dbReference type="EMBL" id="CCD17925.1"/>
    </source>
</evidence>
<dbReference type="SUPFAM" id="SSF52058">
    <property type="entry name" value="L domain-like"/>
    <property type="match status" value="1"/>
</dbReference>
<dbReference type="VEuPathDB" id="TriTrypDB:TvY486_0005520"/>
<dbReference type="EMBL" id="CAEX01000036">
    <property type="protein sequence ID" value="CCD17925.1"/>
    <property type="molecule type" value="Genomic_DNA"/>
</dbReference>
<dbReference type="GO" id="GO:0019005">
    <property type="term" value="C:SCF ubiquitin ligase complex"/>
    <property type="evidence" value="ECO:0007669"/>
    <property type="project" value="TreeGrafter"/>
</dbReference>
<evidence type="ECO:0008006" key="3">
    <source>
        <dbReference type="Google" id="ProtNLM"/>
    </source>
</evidence>
<keyword evidence="2" id="KW-1185">Reference proteome</keyword>
<dbReference type="InterPro" id="IPR032675">
    <property type="entry name" value="LRR_dom_sf"/>
</dbReference>
<gene>
    <name evidence="1" type="ORF">TvY486_0005520</name>
</gene>
<evidence type="ECO:0000313" key="2">
    <source>
        <dbReference type="Proteomes" id="UP000009027"/>
    </source>
</evidence>
<feature type="non-terminal residue" evidence="1">
    <location>
        <position position="1"/>
    </location>
</feature>
<dbReference type="AlphaFoldDB" id="F9WKA5"/>